<comment type="pathway">
    <text evidence="2 8">Amino-acid biosynthesis; L-histidine biosynthesis; L-histidine from 5-phospho-alpha-D-ribose 1-diphosphate: step 1/9.</text>
</comment>
<keyword evidence="12" id="KW-1185">Reference proteome</keyword>
<keyword evidence="6 8" id="KW-0963">Cytoplasm</keyword>
<feature type="binding site" evidence="9">
    <location>
        <position position="118"/>
    </location>
    <ligand>
        <name>L-histidine</name>
        <dbReference type="ChEBI" id="CHEBI:57595"/>
    </ligand>
</feature>
<dbReference type="NCBIfam" id="TIGR00443">
    <property type="entry name" value="hisZ_biosyn_reg"/>
    <property type="match status" value="1"/>
</dbReference>
<evidence type="ECO:0000256" key="5">
    <source>
        <dbReference type="ARBA" id="ARBA00020397"/>
    </source>
</evidence>
<dbReference type="UniPathway" id="UPA00031">
    <property type="reaction ID" value="UER00006"/>
</dbReference>
<dbReference type="GO" id="GO:0016757">
    <property type="term" value="F:glycosyltransferase activity"/>
    <property type="evidence" value="ECO:0007669"/>
    <property type="project" value="UniProtKB-KW"/>
</dbReference>
<evidence type="ECO:0000256" key="7">
    <source>
        <dbReference type="ARBA" id="ARBA00025246"/>
    </source>
</evidence>
<dbReference type="PROSITE" id="PS50862">
    <property type="entry name" value="AA_TRNA_LIGASE_II"/>
    <property type="match status" value="1"/>
</dbReference>
<sequence length="419" mass="46844">MEGVENVEKPILFEKPRGVRDVLPPLAARKREIEKKIATVFRNWGYEEIVTPTFEYADTFLNGAFRDDEDNLFKFIERSGRTVVLRPDMTAPIARVVSSLMKERPLPIRLSYNASIFRQQGHVAGRDAEFTQAGVELMGDPSPDADAGVVALAATALEEAGVRGFRIAVGQVQFLQALFAEHVATDSVRAQLSAALADKDFVSYERLIAQEVEAEASRDVLLTVPRLRGGIDVLDQAAEITRSEQALAALENLRTIWQILVLYNVEEYAQLDLGLLLSQHYYTGAIFEGYAPNVGFPICSGGRYDELVGKFGRPMPATGFMIGIERVLDVLEKSFPKDPKERFLILYEEADRYPVIGFATFLRSKRFIITAQRVHDVAEAMKTATPDHVTLIPFKGGKLLESNKLLQAMYTDFCHMFSQ</sequence>
<dbReference type="Proteomes" id="UP000195437">
    <property type="component" value="Chromosome"/>
</dbReference>
<dbReference type="CDD" id="cd00773">
    <property type="entry name" value="HisRS-like_core"/>
    <property type="match status" value="1"/>
</dbReference>
<dbReference type="GO" id="GO:0006427">
    <property type="term" value="P:histidyl-tRNA aminoacylation"/>
    <property type="evidence" value="ECO:0007669"/>
    <property type="project" value="TreeGrafter"/>
</dbReference>
<evidence type="ECO:0000313" key="12">
    <source>
        <dbReference type="Proteomes" id="UP000195437"/>
    </source>
</evidence>
<dbReference type="AlphaFoldDB" id="A0A1Y0IPW6"/>
<feature type="domain" description="Aminoacyl-transfer RNA synthetases class-II family profile" evidence="10">
    <location>
        <begin position="31"/>
        <end position="339"/>
    </location>
</feature>
<evidence type="ECO:0000256" key="9">
    <source>
        <dbReference type="PIRSR" id="PIRSR001549-1"/>
    </source>
</evidence>
<dbReference type="PANTHER" id="PTHR43707">
    <property type="entry name" value="HISTIDYL-TRNA SYNTHETASE"/>
    <property type="match status" value="1"/>
</dbReference>
<dbReference type="GO" id="GO:0005737">
    <property type="term" value="C:cytoplasm"/>
    <property type="evidence" value="ECO:0007669"/>
    <property type="project" value="UniProtKB-SubCell"/>
</dbReference>
<evidence type="ECO:0000256" key="3">
    <source>
        <dbReference type="ARBA" id="ARBA00005539"/>
    </source>
</evidence>
<evidence type="ECO:0000256" key="6">
    <source>
        <dbReference type="ARBA" id="ARBA00022490"/>
    </source>
</evidence>
<dbReference type="InterPro" id="IPR045864">
    <property type="entry name" value="aa-tRNA-synth_II/BPL/LPL"/>
</dbReference>
<dbReference type="Pfam" id="PF13393">
    <property type="entry name" value="tRNA-synt_His"/>
    <property type="match status" value="1"/>
</dbReference>
<dbReference type="KEGG" id="tum:CBW65_10665"/>
<evidence type="ECO:0000256" key="1">
    <source>
        <dbReference type="ARBA" id="ARBA00004496"/>
    </source>
</evidence>
<dbReference type="EMBL" id="CP021434">
    <property type="protein sequence ID" value="ARU61413.1"/>
    <property type="molecule type" value="Genomic_DNA"/>
</dbReference>
<keyword evidence="11" id="KW-0328">Glycosyltransferase</keyword>
<feature type="binding site" evidence="9">
    <location>
        <position position="136"/>
    </location>
    <ligand>
        <name>L-histidine</name>
        <dbReference type="ChEBI" id="CHEBI:57595"/>
    </ligand>
</feature>
<evidence type="ECO:0000256" key="2">
    <source>
        <dbReference type="ARBA" id="ARBA00004667"/>
    </source>
</evidence>
<keyword evidence="8" id="KW-0028">Amino-acid biosynthesis</keyword>
<keyword evidence="11" id="KW-0808">Transferase</keyword>
<feature type="binding site" evidence="9">
    <location>
        <begin position="281"/>
        <end position="282"/>
    </location>
    <ligand>
        <name>L-histidine</name>
        <dbReference type="ChEBI" id="CHEBI:57595"/>
    </ligand>
</feature>
<dbReference type="PANTHER" id="PTHR43707:SF1">
    <property type="entry name" value="HISTIDINE--TRNA LIGASE, MITOCHONDRIAL-RELATED"/>
    <property type="match status" value="1"/>
</dbReference>
<evidence type="ECO:0000259" key="10">
    <source>
        <dbReference type="PROSITE" id="PS50862"/>
    </source>
</evidence>
<evidence type="ECO:0000256" key="8">
    <source>
        <dbReference type="HAMAP-Rule" id="MF_00125"/>
    </source>
</evidence>
<proteinExistence type="inferred from homology"/>
<dbReference type="Gene3D" id="3.30.930.10">
    <property type="entry name" value="Bira Bifunctional Protein, Domain 2"/>
    <property type="match status" value="1"/>
</dbReference>
<keyword evidence="8" id="KW-0368">Histidine biosynthesis</keyword>
<dbReference type="InterPro" id="IPR004516">
    <property type="entry name" value="HisRS/HisZ"/>
</dbReference>
<comment type="function">
    <text evidence="7 8">Required for the first step of histidine biosynthesis. May allow the feedback regulation of ATP phosphoribosyltransferase activity by histidine.</text>
</comment>
<feature type="binding site" evidence="9">
    <location>
        <position position="132"/>
    </location>
    <ligand>
        <name>L-histidine</name>
        <dbReference type="ChEBI" id="CHEBI:57595"/>
    </ligand>
</feature>
<protein>
    <recommendedName>
        <fullName evidence="5 8">ATP phosphoribosyltransferase regulatory subunit</fullName>
    </recommendedName>
</protein>
<comment type="subunit">
    <text evidence="4 8">Heteromultimer composed of HisG and HisZ subunits.</text>
</comment>
<gene>
    <name evidence="8" type="primary">hisZ</name>
    <name evidence="11" type="ORF">CBW65_10665</name>
</gene>
<evidence type="ECO:0000256" key="4">
    <source>
        <dbReference type="ARBA" id="ARBA00011496"/>
    </source>
</evidence>
<dbReference type="SUPFAM" id="SSF55681">
    <property type="entry name" value="Class II aaRS and biotin synthetases"/>
    <property type="match status" value="1"/>
</dbReference>
<comment type="subcellular location">
    <subcellularLocation>
        <location evidence="1 8">Cytoplasm</location>
    </subcellularLocation>
</comment>
<organism evidence="11 12">
    <name type="scientific">Tumebacillus avium</name>
    <dbReference type="NCBI Taxonomy" id="1903704"/>
    <lineage>
        <taxon>Bacteria</taxon>
        <taxon>Bacillati</taxon>
        <taxon>Bacillota</taxon>
        <taxon>Bacilli</taxon>
        <taxon>Bacillales</taxon>
        <taxon>Alicyclobacillaceae</taxon>
        <taxon>Tumebacillus</taxon>
    </lineage>
</organism>
<evidence type="ECO:0000313" key="11">
    <source>
        <dbReference type="EMBL" id="ARU61413.1"/>
    </source>
</evidence>
<accession>A0A1Y0IPW6</accession>
<feature type="binding site" evidence="9">
    <location>
        <begin position="88"/>
        <end position="90"/>
    </location>
    <ligand>
        <name>L-histidine</name>
        <dbReference type="ChEBI" id="CHEBI:57595"/>
    </ligand>
</feature>
<dbReference type="GO" id="GO:0140096">
    <property type="term" value="F:catalytic activity, acting on a protein"/>
    <property type="evidence" value="ECO:0007669"/>
    <property type="project" value="UniProtKB-ARBA"/>
</dbReference>
<name>A0A1Y0IPW6_9BACL</name>
<comment type="similarity">
    <text evidence="3 8">Belongs to the class-II aminoacyl-tRNA synthetase family. HisZ subfamily.</text>
</comment>
<comment type="miscellaneous">
    <text evidence="8">This function is generally fulfilled by the C-terminal part of HisG, which is missing in some bacteria such as this one.</text>
</comment>
<dbReference type="GO" id="GO:0004821">
    <property type="term" value="F:histidine-tRNA ligase activity"/>
    <property type="evidence" value="ECO:0007669"/>
    <property type="project" value="TreeGrafter"/>
</dbReference>
<dbReference type="InterPro" id="IPR006195">
    <property type="entry name" value="aa-tRNA-synth_II"/>
</dbReference>
<dbReference type="InterPro" id="IPR041715">
    <property type="entry name" value="HisRS-like_core"/>
</dbReference>
<reference evidence="12" key="1">
    <citation type="submission" date="2017-05" db="EMBL/GenBank/DDBJ databases">
        <authorList>
            <person name="Sung H."/>
        </authorList>
    </citation>
    <scope>NUCLEOTIDE SEQUENCE [LARGE SCALE GENOMIC DNA]</scope>
    <source>
        <strain evidence="12">AR23208</strain>
    </source>
</reference>
<dbReference type="PIRSF" id="PIRSF001549">
    <property type="entry name" value="His-tRNA_synth"/>
    <property type="match status" value="1"/>
</dbReference>
<dbReference type="InterPro" id="IPR004517">
    <property type="entry name" value="HisZ"/>
</dbReference>
<dbReference type="HAMAP" id="MF_00125">
    <property type="entry name" value="HisZ"/>
    <property type="match status" value="1"/>
</dbReference>
<dbReference type="GO" id="GO:0000105">
    <property type="term" value="P:L-histidine biosynthetic process"/>
    <property type="evidence" value="ECO:0007669"/>
    <property type="project" value="UniProtKB-UniRule"/>
</dbReference>